<evidence type="ECO:0000256" key="1">
    <source>
        <dbReference type="SAM" id="MobiDB-lite"/>
    </source>
</evidence>
<feature type="region of interest" description="Disordered" evidence="1">
    <location>
        <begin position="33"/>
        <end position="52"/>
    </location>
</feature>
<dbReference type="Proteomes" id="UP000000599">
    <property type="component" value="Chromosome E"/>
</dbReference>
<dbReference type="GeneID" id="2902761"/>
<dbReference type="RefSeq" id="XP_460187.1">
    <property type="nucleotide sequence ID" value="XM_460187.1"/>
</dbReference>
<accession>Q6BNN3</accession>
<protein>
    <submittedName>
        <fullName evidence="2">DEHA2E20350p</fullName>
    </submittedName>
</protein>
<evidence type="ECO:0000313" key="2">
    <source>
        <dbReference type="EMBL" id="CAG88460.1"/>
    </source>
</evidence>
<gene>
    <name evidence="2" type="ordered locus">DEHA2E20350g</name>
</gene>
<name>Q6BNN3_DEBHA</name>
<sequence>MSNIGYRKKSLDSSNTSTYSISSSFKSIKSKTSELFKKSANNNPKERRKEPKMNMLVVTEYLSLR</sequence>
<dbReference type="EMBL" id="CR382137">
    <property type="protein sequence ID" value="CAG88460.1"/>
    <property type="molecule type" value="Genomic_DNA"/>
</dbReference>
<dbReference type="KEGG" id="dha:DEHA2E20350g"/>
<dbReference type="HOGENOM" id="CLU_2849649_0_0_1"/>
<feature type="compositionally biased region" description="Low complexity" evidence="1">
    <location>
        <begin position="12"/>
        <end position="27"/>
    </location>
</feature>
<proteinExistence type="predicted"/>
<reference evidence="2 3" key="1">
    <citation type="journal article" date="2004" name="Nature">
        <title>Genome evolution in yeasts.</title>
        <authorList>
            <consortium name="Genolevures"/>
            <person name="Dujon B."/>
            <person name="Sherman D."/>
            <person name="Fischer G."/>
            <person name="Durrens P."/>
            <person name="Casaregola S."/>
            <person name="Lafontaine I."/>
            <person name="de Montigny J."/>
            <person name="Marck C."/>
            <person name="Neuveglise C."/>
            <person name="Talla E."/>
            <person name="Goffard N."/>
            <person name="Frangeul L."/>
            <person name="Aigle M."/>
            <person name="Anthouard V."/>
            <person name="Babour A."/>
            <person name="Barbe V."/>
            <person name="Barnay S."/>
            <person name="Blanchin S."/>
            <person name="Beckerich J.M."/>
            <person name="Beyne E."/>
            <person name="Bleykasten C."/>
            <person name="Boisrame A."/>
            <person name="Boyer J."/>
            <person name="Cattolico L."/>
            <person name="Confanioleri F."/>
            <person name="de Daruvar A."/>
            <person name="Despons L."/>
            <person name="Fabre E."/>
            <person name="Fairhead C."/>
            <person name="Ferry-Dumazet H."/>
            <person name="Groppi A."/>
            <person name="Hantraye F."/>
            <person name="Hennequin C."/>
            <person name="Jauniaux N."/>
            <person name="Joyet P."/>
            <person name="Kachouri R."/>
            <person name="Kerrest A."/>
            <person name="Koszul R."/>
            <person name="Lemaire M."/>
            <person name="Lesur I."/>
            <person name="Ma L."/>
            <person name="Muller H."/>
            <person name="Nicaud J.M."/>
            <person name="Nikolski M."/>
            <person name="Oztas S."/>
            <person name="Ozier-Kalogeropoulos O."/>
            <person name="Pellenz S."/>
            <person name="Potier S."/>
            <person name="Richard G.F."/>
            <person name="Straub M.L."/>
            <person name="Suleau A."/>
            <person name="Swennene D."/>
            <person name="Tekaia F."/>
            <person name="Wesolowski-Louvel M."/>
            <person name="Westhof E."/>
            <person name="Wirth B."/>
            <person name="Zeniou-Meyer M."/>
            <person name="Zivanovic I."/>
            <person name="Bolotin-Fukuhara M."/>
            <person name="Thierry A."/>
            <person name="Bouchier C."/>
            <person name="Caudron B."/>
            <person name="Scarpelli C."/>
            <person name="Gaillardin C."/>
            <person name="Weissenbach J."/>
            <person name="Wincker P."/>
            <person name="Souciet J.L."/>
        </authorList>
    </citation>
    <scope>NUCLEOTIDE SEQUENCE [LARGE SCALE GENOMIC DNA]</scope>
    <source>
        <strain evidence="3">ATCC 36239 / CBS 767 / BCRC 21394 / JCM 1990 / NBRC 0083 / IGC 2968</strain>
    </source>
</reference>
<dbReference type="VEuPathDB" id="FungiDB:DEHA2E20350g"/>
<feature type="region of interest" description="Disordered" evidence="1">
    <location>
        <begin position="1"/>
        <end position="28"/>
    </location>
</feature>
<evidence type="ECO:0000313" key="3">
    <source>
        <dbReference type="Proteomes" id="UP000000599"/>
    </source>
</evidence>
<dbReference type="AlphaFoldDB" id="Q6BNN3"/>
<keyword evidence="3" id="KW-1185">Reference proteome</keyword>
<organism evidence="2 3">
    <name type="scientific">Debaryomyces hansenii (strain ATCC 36239 / CBS 767 / BCRC 21394 / JCM 1990 / NBRC 0083 / IGC 2968)</name>
    <name type="common">Yeast</name>
    <name type="synonym">Torulaspora hansenii</name>
    <dbReference type="NCBI Taxonomy" id="284592"/>
    <lineage>
        <taxon>Eukaryota</taxon>
        <taxon>Fungi</taxon>
        <taxon>Dikarya</taxon>
        <taxon>Ascomycota</taxon>
        <taxon>Saccharomycotina</taxon>
        <taxon>Pichiomycetes</taxon>
        <taxon>Debaryomycetaceae</taxon>
        <taxon>Debaryomyces</taxon>
    </lineage>
</organism>
<dbReference type="InParanoid" id="Q6BNN3"/>